<protein>
    <submittedName>
        <fullName evidence="2">Uncharacterized protein</fullName>
    </submittedName>
</protein>
<comment type="caution">
    <text evidence="2">The sequence shown here is derived from an EMBL/GenBank/DDBJ whole genome shotgun (WGS) entry which is preliminary data.</text>
</comment>
<dbReference type="EMBL" id="SLXQ01000006">
    <property type="protein sequence ID" value="TCP52045.1"/>
    <property type="molecule type" value="Genomic_DNA"/>
</dbReference>
<accession>A0A4R2R224</accession>
<reference evidence="2 3" key="1">
    <citation type="submission" date="2019-03" db="EMBL/GenBank/DDBJ databases">
        <title>Genomic Encyclopedia of Type Strains, Phase IV (KMG-IV): sequencing the most valuable type-strain genomes for metagenomic binning, comparative biology and taxonomic classification.</title>
        <authorList>
            <person name="Goeker M."/>
        </authorList>
    </citation>
    <scope>NUCLEOTIDE SEQUENCE [LARGE SCALE GENOMIC DNA]</scope>
    <source>
        <strain evidence="2 3">DSM 45765</strain>
    </source>
</reference>
<evidence type="ECO:0000313" key="2">
    <source>
        <dbReference type="EMBL" id="TCP56563.1"/>
    </source>
</evidence>
<dbReference type="AlphaFoldDB" id="A0A4R2R224"/>
<gene>
    <name evidence="2" type="ORF">EV191_101506</name>
    <name evidence="1" type="ORF">EV191_106209</name>
</gene>
<name>A0A4R2R224_9PSEU</name>
<evidence type="ECO:0000313" key="1">
    <source>
        <dbReference type="EMBL" id="TCP52045.1"/>
    </source>
</evidence>
<sequence>MRCKAEEELIAALWATTTTPQIANLATRNRYASL</sequence>
<dbReference type="Proteomes" id="UP000294911">
    <property type="component" value="Unassembled WGS sequence"/>
</dbReference>
<dbReference type="EMBL" id="SLXQ01000001">
    <property type="protein sequence ID" value="TCP56563.1"/>
    <property type="molecule type" value="Genomic_DNA"/>
</dbReference>
<proteinExistence type="predicted"/>
<keyword evidence="3" id="KW-1185">Reference proteome</keyword>
<evidence type="ECO:0000313" key="3">
    <source>
        <dbReference type="Proteomes" id="UP000294911"/>
    </source>
</evidence>
<organism evidence="2 3">
    <name type="scientific">Tamaricihabitans halophyticus</name>
    <dbReference type="NCBI Taxonomy" id="1262583"/>
    <lineage>
        <taxon>Bacteria</taxon>
        <taxon>Bacillati</taxon>
        <taxon>Actinomycetota</taxon>
        <taxon>Actinomycetes</taxon>
        <taxon>Pseudonocardiales</taxon>
        <taxon>Pseudonocardiaceae</taxon>
        <taxon>Tamaricihabitans</taxon>
    </lineage>
</organism>